<evidence type="ECO:0000259" key="3">
    <source>
        <dbReference type="Pfam" id="PF14016"/>
    </source>
</evidence>
<feature type="signal peptide" evidence="2">
    <location>
        <begin position="1"/>
        <end position="19"/>
    </location>
</feature>
<sequence length="238" mass="24005">MTRDTRVRRLLVAAGTALALTACGTGTEASDTGAAEGTGATSEAPVAEPVSKSPSELRAQVGSTPDTAPPGTPAAEPESAEPERTQAPPRPPQDPDYCASGNLSLTLGEGGGAAGTVYRPLRFTNVGDVPCVLHGFPGVSYVAGDDGHQVGEAATHTGGKGAALTLRPGEVAHADVGFTQVRNYDESTCHPTDVRGLRIYPPQETASLFVESPGTGCASGAVRDQLSVSTIEAGAGGR</sequence>
<feature type="domain" description="DUF4232" evidence="3">
    <location>
        <begin position="98"/>
        <end position="230"/>
    </location>
</feature>
<accession>A0A1V9A2F6</accession>
<dbReference type="STRING" id="1962155.B1813_16065"/>
<dbReference type="InterPro" id="IPR025326">
    <property type="entry name" value="DUF4232"/>
</dbReference>
<evidence type="ECO:0000256" key="2">
    <source>
        <dbReference type="SAM" id="SignalP"/>
    </source>
</evidence>
<organism evidence="4 5">
    <name type="scientific">Saccharomonospora piscinae</name>
    <dbReference type="NCBI Taxonomy" id="687388"/>
    <lineage>
        <taxon>Bacteria</taxon>
        <taxon>Bacillati</taxon>
        <taxon>Actinomycetota</taxon>
        <taxon>Actinomycetes</taxon>
        <taxon>Pseudonocardiales</taxon>
        <taxon>Pseudonocardiaceae</taxon>
        <taxon>Saccharomonospora</taxon>
    </lineage>
</organism>
<dbReference type="Pfam" id="PF14016">
    <property type="entry name" value="DUF4232"/>
    <property type="match status" value="1"/>
</dbReference>
<dbReference type="Proteomes" id="UP000192591">
    <property type="component" value="Unassembled WGS sequence"/>
</dbReference>
<gene>
    <name evidence="4" type="ORF">B1813_16065</name>
</gene>
<dbReference type="RefSeq" id="WP_081193549.1">
    <property type="nucleotide sequence ID" value="NZ_MWIH01000006.1"/>
</dbReference>
<feature type="compositionally biased region" description="Low complexity" evidence="1">
    <location>
        <begin position="26"/>
        <end position="44"/>
    </location>
</feature>
<comment type="caution">
    <text evidence="4">The sequence shown here is derived from an EMBL/GenBank/DDBJ whole genome shotgun (WGS) entry which is preliminary data.</text>
</comment>
<dbReference type="PROSITE" id="PS51257">
    <property type="entry name" value="PROKAR_LIPOPROTEIN"/>
    <property type="match status" value="1"/>
</dbReference>
<dbReference type="AlphaFoldDB" id="A0A1V9A2F6"/>
<evidence type="ECO:0000313" key="5">
    <source>
        <dbReference type="Proteomes" id="UP000192591"/>
    </source>
</evidence>
<evidence type="ECO:0000256" key="1">
    <source>
        <dbReference type="SAM" id="MobiDB-lite"/>
    </source>
</evidence>
<protein>
    <recommendedName>
        <fullName evidence="3">DUF4232 domain-containing protein</fullName>
    </recommendedName>
</protein>
<dbReference type="EMBL" id="MWIH01000006">
    <property type="protein sequence ID" value="OQO91261.1"/>
    <property type="molecule type" value="Genomic_DNA"/>
</dbReference>
<keyword evidence="5" id="KW-1185">Reference proteome</keyword>
<evidence type="ECO:0000313" key="4">
    <source>
        <dbReference type="EMBL" id="OQO91261.1"/>
    </source>
</evidence>
<keyword evidence="2" id="KW-0732">Signal</keyword>
<reference evidence="4 5" key="1">
    <citation type="submission" date="2017-02" db="EMBL/GenBank/DDBJ databases">
        <title>Draft genome of Saccharomonospora sp. 154.</title>
        <authorList>
            <person name="Alonso-Carmona G.S."/>
            <person name="De La Haba R."/>
            <person name="Vera-Gargallo B."/>
            <person name="Sandoval-Trujillo A.H."/>
            <person name="Ramirez-Duran N."/>
            <person name="Ventosa A."/>
        </authorList>
    </citation>
    <scope>NUCLEOTIDE SEQUENCE [LARGE SCALE GENOMIC DNA]</scope>
    <source>
        <strain evidence="4 5">LRS4.154</strain>
    </source>
</reference>
<feature type="region of interest" description="Disordered" evidence="1">
    <location>
        <begin position="26"/>
        <end position="104"/>
    </location>
</feature>
<proteinExistence type="predicted"/>
<feature type="chain" id="PRO_5039047466" description="DUF4232 domain-containing protein" evidence="2">
    <location>
        <begin position="20"/>
        <end position="238"/>
    </location>
</feature>
<name>A0A1V9A2F6_SACPI</name>